<comment type="caution">
    <text evidence="2">The sequence shown here is derived from an EMBL/GenBank/DDBJ whole genome shotgun (WGS) entry which is preliminary data.</text>
</comment>
<proteinExistence type="predicted"/>
<evidence type="ECO:0000313" key="3">
    <source>
        <dbReference type="Proteomes" id="UP000653127"/>
    </source>
</evidence>
<keyword evidence="3" id="KW-1185">Reference proteome</keyword>
<evidence type="ECO:0000313" key="2">
    <source>
        <dbReference type="EMBL" id="MBC8547969.1"/>
    </source>
</evidence>
<organism evidence="2 3">
    <name type="scientific">Ligaoa zhengdingensis</name>
    <dbReference type="NCBI Taxonomy" id="2763658"/>
    <lineage>
        <taxon>Bacteria</taxon>
        <taxon>Bacillati</taxon>
        <taxon>Bacillota</taxon>
        <taxon>Clostridia</taxon>
        <taxon>Eubacteriales</taxon>
        <taxon>Oscillospiraceae</taxon>
        <taxon>Ligaoa</taxon>
    </lineage>
</organism>
<dbReference type="Proteomes" id="UP000653127">
    <property type="component" value="Unassembled WGS sequence"/>
</dbReference>
<feature type="domain" description="Major tropism determinant N-terminal" evidence="1">
    <location>
        <begin position="21"/>
        <end position="52"/>
    </location>
</feature>
<dbReference type="EMBL" id="JACRST010000083">
    <property type="protein sequence ID" value="MBC8547969.1"/>
    <property type="molecule type" value="Genomic_DNA"/>
</dbReference>
<sequence>MEVEQMANVTLNSRIVTRNATAAQWTTANPILLKGELGLEVDTGKIKFGDGVKAWSALAYIAGSGEGTTVNIEDVIGAGTAAKKDVGTAEGNIPVLGTGGKLAVDVLPAIAISEVYAVSSQAEMLALTAQTGDIAIRSDVNKSYVLSADDPAVVGNWLELLVPEDAVLSVNGKTGTVVLTTSDIAEGTNLYYTEARTTANFEENFAAKSVSDLQGGDTLIHTTDTLILDGGGA</sequence>
<gene>
    <name evidence="2" type="ORF">H8711_13750</name>
</gene>
<dbReference type="AlphaFoldDB" id="A0A926I514"/>
<dbReference type="Pfam" id="PF18454">
    <property type="entry name" value="Mtd_N"/>
    <property type="match status" value="1"/>
</dbReference>
<dbReference type="SUPFAM" id="SSF69349">
    <property type="entry name" value="Phage fibre proteins"/>
    <property type="match status" value="1"/>
</dbReference>
<evidence type="ECO:0000259" key="1">
    <source>
        <dbReference type="Pfam" id="PF18454"/>
    </source>
</evidence>
<name>A0A926I514_9FIRM</name>
<reference evidence="2" key="1">
    <citation type="submission" date="2020-08" db="EMBL/GenBank/DDBJ databases">
        <title>Genome public.</title>
        <authorList>
            <person name="Liu C."/>
            <person name="Sun Q."/>
        </authorList>
    </citation>
    <scope>NUCLEOTIDE SEQUENCE</scope>
    <source>
        <strain evidence="2">NSJ-31</strain>
    </source>
</reference>
<dbReference type="InterPro" id="IPR041352">
    <property type="entry name" value="Mtd_N"/>
</dbReference>
<accession>A0A926I514</accession>
<protein>
    <recommendedName>
        <fullName evidence="1">Major tropism determinant N-terminal domain-containing protein</fullName>
    </recommendedName>
</protein>